<dbReference type="Proteomes" id="UP000076023">
    <property type="component" value="Unassembled WGS sequence"/>
</dbReference>
<organism evidence="3 4">
    <name type="scientific">Terrimicrobium sacchariphilum</name>
    <dbReference type="NCBI Taxonomy" id="690879"/>
    <lineage>
        <taxon>Bacteria</taxon>
        <taxon>Pseudomonadati</taxon>
        <taxon>Verrucomicrobiota</taxon>
        <taxon>Terrimicrobiia</taxon>
        <taxon>Terrimicrobiales</taxon>
        <taxon>Terrimicrobiaceae</taxon>
        <taxon>Terrimicrobium</taxon>
    </lineage>
</organism>
<reference evidence="4" key="1">
    <citation type="journal article" date="2017" name="Genome Announc.">
        <title>Draft Genome Sequence of Terrimicrobium sacchariphilum NM-5T, a Facultative Anaerobic Soil Bacterium of the Class Spartobacteria.</title>
        <authorList>
            <person name="Qiu Y.L."/>
            <person name="Tourlousse D.M."/>
            <person name="Matsuura N."/>
            <person name="Ohashi A."/>
            <person name="Sekiguchi Y."/>
        </authorList>
    </citation>
    <scope>NUCLEOTIDE SEQUENCE [LARGE SCALE GENOMIC DNA]</scope>
    <source>
        <strain evidence="4">NM-5</strain>
    </source>
</reference>
<evidence type="ECO:0000313" key="3">
    <source>
        <dbReference type="EMBL" id="GAT34624.1"/>
    </source>
</evidence>
<keyword evidence="4" id="KW-1185">Reference proteome</keyword>
<dbReference type="InterPro" id="IPR008258">
    <property type="entry name" value="Transglycosylase_SLT_dom_1"/>
</dbReference>
<dbReference type="STRING" id="690879.TSACC_23056"/>
<sequence>MRGIFGRVKVVVTILAVVVVLAVAAFAVISMASDDPRYTAHELLSLGRYDKYDGLIIEVSKQRNIPPELIKAIIWKESRFDTTKKGSQGERGLMQITEVAAADWAKAGKVEGFVPTMLFDPKVNMEVGTWYLRRALDHWSEKDDPVPFALAEYNAGRGRVHRWMKDSGQGSTADAKDLQDAMDFPGTKSYIAMIISRSDFYRKRGEFTDR</sequence>
<dbReference type="Pfam" id="PF01464">
    <property type="entry name" value="SLT"/>
    <property type="match status" value="1"/>
</dbReference>
<dbReference type="SUPFAM" id="SSF53955">
    <property type="entry name" value="Lysozyme-like"/>
    <property type="match status" value="1"/>
</dbReference>
<gene>
    <name evidence="3" type="ORF">TSACC_23056</name>
</gene>
<dbReference type="InParanoid" id="A0A146GCX5"/>
<dbReference type="PANTHER" id="PTHR37423:SF5">
    <property type="entry name" value="SOLUBLE LYTIC MUREIN TRANSGLYCOSYLASE"/>
    <property type="match status" value="1"/>
</dbReference>
<dbReference type="InterPro" id="IPR023346">
    <property type="entry name" value="Lysozyme-like_dom_sf"/>
</dbReference>
<dbReference type="EMBL" id="BDCO01000002">
    <property type="protein sequence ID" value="GAT34624.1"/>
    <property type="molecule type" value="Genomic_DNA"/>
</dbReference>
<feature type="domain" description="Transglycosylase SLT" evidence="2">
    <location>
        <begin position="55"/>
        <end position="172"/>
    </location>
</feature>
<accession>A0A146GCX5</accession>
<dbReference type="PANTHER" id="PTHR37423">
    <property type="entry name" value="SOLUBLE LYTIC MUREIN TRANSGLYCOSYLASE-RELATED"/>
    <property type="match status" value="1"/>
</dbReference>
<dbReference type="CDD" id="cd16896">
    <property type="entry name" value="LT_Slt70-like"/>
    <property type="match status" value="1"/>
</dbReference>
<proteinExistence type="inferred from homology"/>
<name>A0A146GCX5_TERSA</name>
<dbReference type="AlphaFoldDB" id="A0A146GCX5"/>
<evidence type="ECO:0000259" key="2">
    <source>
        <dbReference type="Pfam" id="PF01464"/>
    </source>
</evidence>
<comment type="caution">
    <text evidence="3">The sequence shown here is derived from an EMBL/GenBank/DDBJ whole genome shotgun (WGS) entry which is preliminary data.</text>
</comment>
<evidence type="ECO:0000313" key="4">
    <source>
        <dbReference type="Proteomes" id="UP000076023"/>
    </source>
</evidence>
<comment type="similarity">
    <text evidence="1">Belongs to the transglycosylase Slt family.</text>
</comment>
<evidence type="ECO:0000256" key="1">
    <source>
        <dbReference type="ARBA" id="ARBA00007734"/>
    </source>
</evidence>
<protein>
    <submittedName>
        <fullName evidence="3">Soluble lytic murein transglycosylase</fullName>
    </submittedName>
</protein>
<dbReference type="Gene3D" id="1.10.530.10">
    <property type="match status" value="1"/>
</dbReference>